<dbReference type="InParanoid" id="A0A2J6TD38"/>
<gene>
    <name evidence="1" type="ORF">K444DRAFT_628963</name>
</gene>
<dbReference type="EMBL" id="KZ613787">
    <property type="protein sequence ID" value="PMD60937.1"/>
    <property type="molecule type" value="Genomic_DNA"/>
</dbReference>
<proteinExistence type="predicted"/>
<sequence length="182" mass="20448">MFYHLYGLSAELSVTSSNPAAYEGDDNSNHDRQGVFPPHITIFDSAPGCWSYSSSQVVLAGPPAGMTRTLLLPLVHLLGMWWAIKYTLLKVPEETYVWGLAHNDLARAREACRSYIRIAKPMSLFYHQCVEKHADHVEANGYVVVSRVSIPDSQHVAHARSYPDKYRVLIRDTWGGRTKDCG</sequence>
<evidence type="ECO:0000313" key="2">
    <source>
        <dbReference type="Proteomes" id="UP000235371"/>
    </source>
</evidence>
<dbReference type="GeneID" id="36591060"/>
<dbReference type="RefSeq" id="XP_024737841.1">
    <property type="nucleotide sequence ID" value="XM_024882983.1"/>
</dbReference>
<evidence type="ECO:0000313" key="1">
    <source>
        <dbReference type="EMBL" id="PMD60937.1"/>
    </source>
</evidence>
<dbReference type="Proteomes" id="UP000235371">
    <property type="component" value="Unassembled WGS sequence"/>
</dbReference>
<accession>A0A2J6TD38</accession>
<keyword evidence="2" id="KW-1185">Reference proteome</keyword>
<dbReference type="AlphaFoldDB" id="A0A2J6TD38"/>
<organism evidence="1 2">
    <name type="scientific">Hyaloscypha bicolor E</name>
    <dbReference type="NCBI Taxonomy" id="1095630"/>
    <lineage>
        <taxon>Eukaryota</taxon>
        <taxon>Fungi</taxon>
        <taxon>Dikarya</taxon>
        <taxon>Ascomycota</taxon>
        <taxon>Pezizomycotina</taxon>
        <taxon>Leotiomycetes</taxon>
        <taxon>Helotiales</taxon>
        <taxon>Hyaloscyphaceae</taxon>
        <taxon>Hyaloscypha</taxon>
        <taxon>Hyaloscypha bicolor</taxon>
    </lineage>
</organism>
<protein>
    <submittedName>
        <fullName evidence="1">Uncharacterized protein</fullName>
    </submittedName>
</protein>
<name>A0A2J6TD38_9HELO</name>
<reference evidence="1 2" key="1">
    <citation type="submission" date="2016-04" db="EMBL/GenBank/DDBJ databases">
        <title>A degradative enzymes factory behind the ericoid mycorrhizal symbiosis.</title>
        <authorList>
            <consortium name="DOE Joint Genome Institute"/>
            <person name="Martino E."/>
            <person name="Morin E."/>
            <person name="Grelet G."/>
            <person name="Kuo A."/>
            <person name="Kohler A."/>
            <person name="Daghino S."/>
            <person name="Barry K."/>
            <person name="Choi C."/>
            <person name="Cichocki N."/>
            <person name="Clum A."/>
            <person name="Copeland A."/>
            <person name="Hainaut M."/>
            <person name="Haridas S."/>
            <person name="Labutti K."/>
            <person name="Lindquist E."/>
            <person name="Lipzen A."/>
            <person name="Khouja H.-R."/>
            <person name="Murat C."/>
            <person name="Ohm R."/>
            <person name="Olson A."/>
            <person name="Spatafora J."/>
            <person name="Veneault-Fourrey C."/>
            <person name="Henrissat B."/>
            <person name="Grigoriev I."/>
            <person name="Martin F."/>
            <person name="Perotto S."/>
        </authorList>
    </citation>
    <scope>NUCLEOTIDE SEQUENCE [LARGE SCALE GENOMIC DNA]</scope>
    <source>
        <strain evidence="1 2">E</strain>
    </source>
</reference>
<dbReference type="Pfam" id="PF05705">
    <property type="entry name" value="DUF829"/>
    <property type="match status" value="1"/>
</dbReference>
<dbReference type="OrthoDB" id="77878at2759"/>
<dbReference type="InterPro" id="IPR008547">
    <property type="entry name" value="DUF829_TMEM53"/>
</dbReference>